<proteinExistence type="predicted"/>
<sequence>MQFPSPPAARSSPAAQAASSPEAAAPAPGQPGPSCPAHGASRRRRPGTSPAGRVEEEEEEEEEEESLGQDPNPPRNTWLRYCHFFLRGKRREPARAMGGCEVREFLLQFGFFLPLLTAWTGDCSHVSNQVVLLDTTTVMGELGWKTYPLNGFSSDIVLHLFHNYNFKYESNGKNLP</sequence>
<keyword evidence="2" id="KW-0675">Receptor</keyword>
<organism evidence="2 3">
    <name type="scientific">Cricetulus griseus</name>
    <name type="common">Chinese hamster</name>
    <name type="synonym">Cricetulus barabensis griseus</name>
    <dbReference type="NCBI Taxonomy" id="10029"/>
    <lineage>
        <taxon>Eukaryota</taxon>
        <taxon>Metazoa</taxon>
        <taxon>Chordata</taxon>
        <taxon>Craniata</taxon>
        <taxon>Vertebrata</taxon>
        <taxon>Euteleostomi</taxon>
        <taxon>Mammalia</taxon>
        <taxon>Eutheria</taxon>
        <taxon>Euarchontoglires</taxon>
        <taxon>Glires</taxon>
        <taxon>Rodentia</taxon>
        <taxon>Myomorpha</taxon>
        <taxon>Muroidea</taxon>
        <taxon>Cricetidae</taxon>
        <taxon>Cricetinae</taxon>
        <taxon>Cricetulus</taxon>
    </lineage>
</organism>
<accession>A0A061I767</accession>
<evidence type="ECO:0000313" key="3">
    <source>
        <dbReference type="Proteomes" id="UP000030759"/>
    </source>
</evidence>
<dbReference type="Proteomes" id="UP000030759">
    <property type="component" value="Unassembled WGS sequence"/>
</dbReference>
<keyword evidence="2" id="KW-0808">Transferase</keyword>
<gene>
    <name evidence="2" type="ORF">H671_4g12574</name>
</gene>
<name>A0A061I767_CRIGR</name>
<feature type="region of interest" description="Disordered" evidence="1">
    <location>
        <begin position="1"/>
        <end position="74"/>
    </location>
</feature>
<reference evidence="3" key="1">
    <citation type="journal article" date="2013" name="Nat. Biotechnol.">
        <title>Chinese hamster genome sequenced from sorted chromosomes.</title>
        <authorList>
            <person name="Brinkrolf K."/>
            <person name="Rupp O."/>
            <person name="Laux H."/>
            <person name="Kollin F."/>
            <person name="Ernst W."/>
            <person name="Linke B."/>
            <person name="Kofler R."/>
            <person name="Romand S."/>
            <person name="Hesse F."/>
            <person name="Budach W.E."/>
            <person name="Galosy S."/>
            <person name="Muller D."/>
            <person name="Noll T."/>
            <person name="Wienberg J."/>
            <person name="Jostock T."/>
            <person name="Leonard M."/>
            <person name="Grillari J."/>
            <person name="Tauch A."/>
            <person name="Goesmann A."/>
            <person name="Helk B."/>
            <person name="Mott J.E."/>
            <person name="Puhler A."/>
            <person name="Borth N."/>
        </authorList>
    </citation>
    <scope>NUCLEOTIDE SEQUENCE [LARGE SCALE GENOMIC DNA]</scope>
    <source>
        <strain evidence="3">17A/GY</strain>
    </source>
</reference>
<dbReference type="AlphaFoldDB" id="A0A061I767"/>
<feature type="compositionally biased region" description="Acidic residues" evidence="1">
    <location>
        <begin position="55"/>
        <end position="67"/>
    </location>
</feature>
<protein>
    <submittedName>
        <fullName evidence="2">Ephrin type-A receptor</fullName>
        <ecNumber evidence="2">2.7.10.1</ecNumber>
    </submittedName>
</protein>
<dbReference type="GO" id="GO:0004714">
    <property type="term" value="F:transmembrane receptor protein tyrosine kinase activity"/>
    <property type="evidence" value="ECO:0007669"/>
    <property type="project" value="UniProtKB-EC"/>
</dbReference>
<dbReference type="EC" id="2.7.10.1" evidence="2"/>
<evidence type="ECO:0000313" key="2">
    <source>
        <dbReference type="EMBL" id="ERE75521.1"/>
    </source>
</evidence>
<dbReference type="EMBL" id="KE675429">
    <property type="protein sequence ID" value="ERE75521.1"/>
    <property type="molecule type" value="Genomic_DNA"/>
</dbReference>
<feature type="compositionally biased region" description="Low complexity" evidence="1">
    <location>
        <begin position="8"/>
        <end position="27"/>
    </location>
</feature>
<evidence type="ECO:0000256" key="1">
    <source>
        <dbReference type="SAM" id="MobiDB-lite"/>
    </source>
</evidence>